<evidence type="ECO:0000313" key="3">
    <source>
        <dbReference type="Proteomes" id="UP000199568"/>
    </source>
</evidence>
<name>A0A1I0A410_9FIRM</name>
<dbReference type="InterPro" id="IPR009045">
    <property type="entry name" value="Zn_M74/Hedgehog-like"/>
</dbReference>
<proteinExistence type="predicted"/>
<dbReference type="EMBL" id="FOHU01000002">
    <property type="protein sequence ID" value="SES88708.1"/>
    <property type="molecule type" value="Genomic_DNA"/>
</dbReference>
<dbReference type="AlphaFoldDB" id="A0A1I0A410"/>
<reference evidence="2 3" key="1">
    <citation type="submission" date="2016-10" db="EMBL/GenBank/DDBJ databases">
        <authorList>
            <person name="de Groot N.N."/>
        </authorList>
    </citation>
    <scope>NUCLEOTIDE SEQUENCE [LARGE SCALE GENOMIC DNA]</scope>
    <source>
        <strain evidence="2 3">DSM 18979</strain>
    </source>
</reference>
<keyword evidence="2" id="KW-0378">Hydrolase</keyword>
<protein>
    <submittedName>
        <fullName evidence="2">D-alanyl-D-alanine carboxypeptidase</fullName>
    </submittedName>
</protein>
<gene>
    <name evidence="2" type="ORF">SAMN05660297_00863</name>
</gene>
<dbReference type="Pfam" id="PF13539">
    <property type="entry name" value="Peptidase_M15_4"/>
    <property type="match status" value="1"/>
</dbReference>
<evidence type="ECO:0000313" key="2">
    <source>
        <dbReference type="EMBL" id="SES88708.1"/>
    </source>
</evidence>
<dbReference type="GO" id="GO:0004180">
    <property type="term" value="F:carboxypeptidase activity"/>
    <property type="evidence" value="ECO:0007669"/>
    <property type="project" value="UniProtKB-KW"/>
</dbReference>
<keyword evidence="2" id="KW-0121">Carboxypeptidase</keyword>
<dbReference type="STRING" id="426128.SAMN05660297_00863"/>
<dbReference type="SUPFAM" id="SSF55166">
    <property type="entry name" value="Hedgehog/DD-peptidase"/>
    <property type="match status" value="1"/>
</dbReference>
<dbReference type="RefSeq" id="WP_244272632.1">
    <property type="nucleotide sequence ID" value="NZ_FOHU01000002.1"/>
</dbReference>
<keyword evidence="3" id="KW-1185">Reference proteome</keyword>
<organism evidence="2 3">
    <name type="scientific">Natronincola peptidivorans</name>
    <dbReference type="NCBI Taxonomy" id="426128"/>
    <lineage>
        <taxon>Bacteria</taxon>
        <taxon>Bacillati</taxon>
        <taxon>Bacillota</taxon>
        <taxon>Clostridia</taxon>
        <taxon>Peptostreptococcales</taxon>
        <taxon>Natronincolaceae</taxon>
        <taxon>Natronincola</taxon>
    </lineage>
</organism>
<dbReference type="InterPro" id="IPR039561">
    <property type="entry name" value="Peptidase_M15C"/>
</dbReference>
<sequence length="273" mass="32084">MKFIRMFMTALFVVILLGVFMSTTINTSFWQQESVVSTIYEKPTVENKEKQYEDKLIDEDNSENSGIDHIDNDLNEEINSTEFIPIFTYEDLPREIINKIHDASWKEEAPIGLEDLSYLTVTYWDFYEEQQHGELIVHRRVAEEVVEIFEELYEVRFPIAKMRLVDEYDADDELSMEDNNTYAFCYRVIAGTQRISKHGYGLAIDINPIQNPYVRGETIIPSAGREYIDRINIRKGMITKGDLCYHAFTSRGWTWGGDWKTPKDYHHFEKVID</sequence>
<accession>A0A1I0A410</accession>
<feature type="domain" description="Peptidase M15C" evidence="1">
    <location>
        <begin position="191"/>
        <end position="270"/>
    </location>
</feature>
<dbReference type="Proteomes" id="UP000199568">
    <property type="component" value="Unassembled WGS sequence"/>
</dbReference>
<evidence type="ECO:0000259" key="1">
    <source>
        <dbReference type="Pfam" id="PF13539"/>
    </source>
</evidence>
<keyword evidence="2" id="KW-0645">Protease</keyword>
<dbReference type="Gene3D" id="3.30.1380.10">
    <property type="match status" value="1"/>
</dbReference>